<keyword evidence="14" id="KW-1185">Reference proteome</keyword>
<dbReference type="EMBL" id="AYKW01000014">
    <property type="protein sequence ID" value="PIL30558.1"/>
    <property type="molecule type" value="Genomic_DNA"/>
</dbReference>
<evidence type="ECO:0000256" key="2">
    <source>
        <dbReference type="ARBA" id="ARBA00022723"/>
    </source>
</evidence>
<feature type="domain" description="RRM" evidence="12">
    <location>
        <begin position="128"/>
        <end position="217"/>
    </location>
</feature>
<dbReference type="AlphaFoldDB" id="A0A2G8SAD6"/>
<dbReference type="SUPFAM" id="SSF57850">
    <property type="entry name" value="RING/U-box"/>
    <property type="match status" value="1"/>
</dbReference>
<feature type="compositionally biased region" description="Polar residues" evidence="10">
    <location>
        <begin position="602"/>
        <end position="614"/>
    </location>
</feature>
<evidence type="ECO:0000259" key="12">
    <source>
        <dbReference type="PROSITE" id="PS50102"/>
    </source>
</evidence>
<protein>
    <submittedName>
        <fullName evidence="13">Uncharacterized protein</fullName>
    </submittedName>
</protein>
<dbReference type="PANTHER" id="PTHR12603:SF0">
    <property type="entry name" value="CCR4-NOT TRANSCRIPTION COMPLEX SUBUNIT 4"/>
    <property type="match status" value="1"/>
</dbReference>
<dbReference type="PROSITE" id="PS50102">
    <property type="entry name" value="RRM"/>
    <property type="match status" value="1"/>
</dbReference>
<evidence type="ECO:0000256" key="1">
    <source>
        <dbReference type="ARBA" id="ARBA00004123"/>
    </source>
</evidence>
<dbReference type="Gene3D" id="3.30.40.10">
    <property type="entry name" value="Zinc/RING finger domain, C3HC4 (zinc finger)"/>
    <property type="match status" value="1"/>
</dbReference>
<feature type="compositionally biased region" description="Polar residues" evidence="10">
    <location>
        <begin position="321"/>
        <end position="330"/>
    </location>
</feature>
<feature type="compositionally biased region" description="Pro residues" evidence="10">
    <location>
        <begin position="381"/>
        <end position="390"/>
    </location>
</feature>
<evidence type="ECO:0000313" key="14">
    <source>
        <dbReference type="Proteomes" id="UP000230002"/>
    </source>
</evidence>
<dbReference type="InterPro" id="IPR013083">
    <property type="entry name" value="Znf_RING/FYVE/PHD"/>
</dbReference>
<feature type="region of interest" description="Disordered" evidence="10">
    <location>
        <begin position="768"/>
        <end position="788"/>
    </location>
</feature>
<dbReference type="GO" id="GO:0030014">
    <property type="term" value="C:CCR4-NOT complex"/>
    <property type="evidence" value="ECO:0007669"/>
    <property type="project" value="InterPro"/>
</dbReference>
<feature type="compositionally biased region" description="Basic and acidic residues" evidence="10">
    <location>
        <begin position="90"/>
        <end position="108"/>
    </location>
</feature>
<evidence type="ECO:0000256" key="9">
    <source>
        <dbReference type="PROSITE-ProRule" id="PRU00176"/>
    </source>
</evidence>
<name>A0A2G8SAD6_9APHY</name>
<dbReference type="InterPro" id="IPR012677">
    <property type="entry name" value="Nucleotide-bd_a/b_plait_sf"/>
</dbReference>
<dbReference type="FunFam" id="3.30.40.10:FF:000006">
    <property type="entry name" value="CCR4-NOT transcription complex subunit 4"/>
    <property type="match status" value="1"/>
</dbReference>
<keyword evidence="6" id="KW-0175">Coiled coil</keyword>
<dbReference type="InterPro" id="IPR003954">
    <property type="entry name" value="RRM_euk-type"/>
</dbReference>
<dbReference type="GO" id="GO:0004842">
    <property type="term" value="F:ubiquitin-protein transferase activity"/>
    <property type="evidence" value="ECO:0007669"/>
    <property type="project" value="InterPro"/>
</dbReference>
<evidence type="ECO:0000256" key="6">
    <source>
        <dbReference type="ARBA" id="ARBA00023054"/>
    </source>
</evidence>
<dbReference type="InterPro" id="IPR034261">
    <property type="entry name" value="CNOT4_RRM"/>
</dbReference>
<feature type="region of interest" description="Disordered" evidence="10">
    <location>
        <begin position="602"/>
        <end position="622"/>
    </location>
</feature>
<comment type="caution">
    <text evidence="13">The sequence shown here is derived from an EMBL/GenBank/DDBJ whole genome shotgun (WGS) entry which is preliminary data.</text>
</comment>
<dbReference type="PROSITE" id="PS50089">
    <property type="entry name" value="ZF_RING_2"/>
    <property type="match status" value="1"/>
</dbReference>
<dbReference type="Pfam" id="PF14570">
    <property type="entry name" value="zf-RING_4"/>
    <property type="match status" value="1"/>
</dbReference>
<evidence type="ECO:0000256" key="7">
    <source>
        <dbReference type="ARBA" id="ARBA00023242"/>
    </source>
</evidence>
<evidence type="ECO:0000259" key="11">
    <source>
        <dbReference type="PROSITE" id="PS50089"/>
    </source>
</evidence>
<dbReference type="InterPro" id="IPR039780">
    <property type="entry name" value="Mot2"/>
</dbReference>
<dbReference type="GO" id="GO:0008270">
    <property type="term" value="F:zinc ion binding"/>
    <property type="evidence" value="ECO:0007669"/>
    <property type="project" value="UniProtKB-KW"/>
</dbReference>
<feature type="domain" description="RING-type" evidence="11">
    <location>
        <begin position="33"/>
        <end position="76"/>
    </location>
</feature>
<keyword evidence="5 9" id="KW-0694">RNA-binding</keyword>
<reference evidence="13 14" key="1">
    <citation type="journal article" date="2015" name="Sci. Rep.">
        <title>Chromosome-level genome map provides insights into diverse defense mechanisms in the medicinal fungus Ganoderma sinense.</title>
        <authorList>
            <person name="Zhu Y."/>
            <person name="Xu J."/>
            <person name="Sun C."/>
            <person name="Zhou S."/>
            <person name="Xu H."/>
            <person name="Nelson D.R."/>
            <person name="Qian J."/>
            <person name="Song J."/>
            <person name="Luo H."/>
            <person name="Xiang L."/>
            <person name="Li Y."/>
            <person name="Xu Z."/>
            <person name="Ji A."/>
            <person name="Wang L."/>
            <person name="Lu S."/>
            <person name="Hayward A."/>
            <person name="Sun W."/>
            <person name="Li X."/>
            <person name="Schwartz D.C."/>
            <person name="Wang Y."/>
            <person name="Chen S."/>
        </authorList>
    </citation>
    <scope>NUCLEOTIDE SEQUENCE [LARGE SCALE GENOMIC DNA]</scope>
    <source>
        <strain evidence="13 14">ZZ0214-1</strain>
    </source>
</reference>
<dbReference type="PANTHER" id="PTHR12603">
    <property type="entry name" value="CCR4-NOT TRANSCRIPTION COMPLEX RELATED"/>
    <property type="match status" value="1"/>
</dbReference>
<gene>
    <name evidence="13" type="ORF">GSI_07258</name>
</gene>
<evidence type="ECO:0000256" key="3">
    <source>
        <dbReference type="ARBA" id="ARBA00022771"/>
    </source>
</evidence>
<dbReference type="GO" id="GO:0003723">
    <property type="term" value="F:RNA binding"/>
    <property type="evidence" value="ECO:0007669"/>
    <property type="project" value="UniProtKB-UniRule"/>
</dbReference>
<feature type="compositionally biased region" description="Low complexity" evidence="10">
    <location>
        <begin position="456"/>
        <end position="471"/>
    </location>
</feature>
<dbReference type="GO" id="GO:0005634">
    <property type="term" value="C:nucleus"/>
    <property type="evidence" value="ECO:0007669"/>
    <property type="project" value="UniProtKB-SubCell"/>
</dbReference>
<keyword evidence="7" id="KW-0539">Nucleus</keyword>
<feature type="region of interest" description="Disordered" evidence="10">
    <location>
        <begin position="377"/>
        <end position="471"/>
    </location>
</feature>
<comment type="subcellular location">
    <subcellularLocation>
        <location evidence="1">Nucleus</location>
    </subcellularLocation>
</comment>
<dbReference type="Gene3D" id="3.30.70.330">
    <property type="match status" value="1"/>
</dbReference>
<feature type="region of interest" description="Disordered" evidence="10">
    <location>
        <begin position="88"/>
        <end position="108"/>
    </location>
</feature>
<accession>A0A2G8SAD6</accession>
<dbReference type="OrthoDB" id="1923159at2759"/>
<dbReference type="SMART" id="SM00361">
    <property type="entry name" value="RRM_1"/>
    <property type="match status" value="1"/>
</dbReference>
<dbReference type="STRING" id="1077348.A0A2G8SAD6"/>
<organism evidence="13 14">
    <name type="scientific">Ganoderma sinense ZZ0214-1</name>
    <dbReference type="NCBI Taxonomy" id="1077348"/>
    <lineage>
        <taxon>Eukaryota</taxon>
        <taxon>Fungi</taxon>
        <taxon>Dikarya</taxon>
        <taxon>Basidiomycota</taxon>
        <taxon>Agaricomycotina</taxon>
        <taxon>Agaricomycetes</taxon>
        <taxon>Polyporales</taxon>
        <taxon>Polyporaceae</taxon>
        <taxon>Ganoderma</taxon>
    </lineage>
</organism>
<feature type="compositionally biased region" description="Polar residues" evidence="10">
    <location>
        <begin position="705"/>
        <end position="714"/>
    </location>
</feature>
<evidence type="ECO:0000256" key="4">
    <source>
        <dbReference type="ARBA" id="ARBA00022833"/>
    </source>
</evidence>
<feature type="region of interest" description="Disordered" evidence="10">
    <location>
        <begin position="308"/>
        <end position="365"/>
    </location>
</feature>
<feature type="region of interest" description="Disordered" evidence="10">
    <location>
        <begin position="705"/>
        <end position="739"/>
    </location>
</feature>
<feature type="compositionally biased region" description="Polar residues" evidence="10">
    <location>
        <begin position="391"/>
        <end position="402"/>
    </location>
</feature>
<feature type="compositionally biased region" description="Pro residues" evidence="10">
    <location>
        <begin position="413"/>
        <end position="455"/>
    </location>
</feature>
<keyword evidence="2" id="KW-0479">Metal-binding</keyword>
<dbReference type="GO" id="GO:0016567">
    <property type="term" value="P:protein ubiquitination"/>
    <property type="evidence" value="ECO:0007669"/>
    <property type="project" value="TreeGrafter"/>
</dbReference>
<evidence type="ECO:0000256" key="8">
    <source>
        <dbReference type="PROSITE-ProRule" id="PRU00175"/>
    </source>
</evidence>
<evidence type="ECO:0000313" key="13">
    <source>
        <dbReference type="EMBL" id="PIL30558.1"/>
    </source>
</evidence>
<dbReference type="InterPro" id="IPR001841">
    <property type="entry name" value="Znf_RING"/>
</dbReference>
<dbReference type="InterPro" id="IPR035979">
    <property type="entry name" value="RBD_domain_sf"/>
</dbReference>
<proteinExistence type="predicted"/>
<feature type="compositionally biased region" description="Low complexity" evidence="10">
    <location>
        <begin position="343"/>
        <end position="361"/>
    </location>
</feature>
<dbReference type="Proteomes" id="UP000230002">
    <property type="component" value="Unassembled WGS sequence"/>
</dbReference>
<dbReference type="CDD" id="cd12438">
    <property type="entry name" value="RRM_CNOT4"/>
    <property type="match status" value="1"/>
</dbReference>
<dbReference type="CDD" id="cd16618">
    <property type="entry name" value="mRING-HC-C4C4_CNOT4"/>
    <property type="match status" value="1"/>
</dbReference>
<keyword evidence="4" id="KW-0862">Zinc</keyword>
<sequence length="788" mass="85282">MHATHALPQSKSHVLAGVQDAYWSDDEAEDAECPLCLEEMDISDLNFKPCPCGYQVCQFCWHHIKENLNSRCPACRREYTDEAVQFKPINPEDHKRLTQQKKQRERERKELDALGRRQLANVRVVQRNVVYVVGLGPRFAKEELIPTLRSNEYFGQYGKISKIVITKRTPPGGRAPVVGLYITYHRREDAARAIAAVDGAPSPGGGGEIMRASHGTTKYCMAFLRGVTCPDHSCMNLHEWGDEKDCFTKEDLTTLKHTMKDTETRRTTTIKKGDEAEGLPRAASWANKSNVSLASTALHNNTNAISQASRAARRTGMPARQQRSGSTTTPAPAIVEVRKKSAAKASSQASSSRPATPASLPNRPVTPAIAKTTKVKEIVAAPPPPPPPRSPTSSLGIGSDTGSGVPDVASPLSPVPPPSRDIPSAPPGLPAVPPGLSPVVPPGLVAPPGLPPPPSRAASEAASPQIPMQQSQSSYQMSSQAQALMEDLRARREGNVAAVVQSPFPDFDRMLQSLNNDTEFGGFSFNLDPNLAGDVQDDTLTLPDFDTDASVPFSGSFFDVFPTLRPSGQASTSPLMPPPGIPFASPGSRTVFDPLTGKGTLEHQSTGSSYTGSFNPFAGDGVDDAPARKYSPMDEERKVSRFGFARGRHGSASSSLHASSPLTNAESLSQLALHNNSPEFSGHASQQQQQWPFPARHHEFANHYQSTSAMSSPLAQHMQAAPPHFNHNHSHAHNHNQQQPLPQLNRFQSYDNGGVSEQQLRDLIMSSRERANVSRNGPMGRAPLVGYV</sequence>
<dbReference type="InterPro" id="IPR000504">
    <property type="entry name" value="RRM_dom"/>
</dbReference>
<keyword evidence="3 8" id="KW-0863">Zinc-finger</keyword>
<dbReference type="InterPro" id="IPR039515">
    <property type="entry name" value="NOT4_mRING-HC-C4C4"/>
</dbReference>
<evidence type="ECO:0000256" key="5">
    <source>
        <dbReference type="ARBA" id="ARBA00022884"/>
    </source>
</evidence>
<dbReference type="SUPFAM" id="SSF54928">
    <property type="entry name" value="RNA-binding domain, RBD"/>
    <property type="match status" value="1"/>
</dbReference>
<evidence type="ECO:0000256" key="10">
    <source>
        <dbReference type="SAM" id="MobiDB-lite"/>
    </source>
</evidence>